<keyword evidence="2" id="KW-1185">Reference proteome</keyword>
<dbReference type="Proteomes" id="UP001631969">
    <property type="component" value="Unassembled WGS sequence"/>
</dbReference>
<comment type="caution">
    <text evidence="1">The sequence shown here is derived from an EMBL/GenBank/DDBJ whole genome shotgun (WGS) entry which is preliminary data.</text>
</comment>
<dbReference type="EMBL" id="JBJURJ010000018">
    <property type="protein sequence ID" value="MFM9331473.1"/>
    <property type="molecule type" value="Genomic_DNA"/>
</dbReference>
<sequence>MEPNTTPNELDVTEFALVFEELTRIIIRLPSVEKLSFTTLSVLHTLSRKSPMRLTELTANEQVTQSGITQLVTRLERDGLVERKPDPTDGRVVLVHITAKGADVIDSRRLDRIAQLSAFMEGLTREEKETVAAALPALRKLGELGNRTRT</sequence>
<accession>A0ACC7P3C3</accession>
<evidence type="ECO:0000313" key="1">
    <source>
        <dbReference type="EMBL" id="MFM9331473.1"/>
    </source>
</evidence>
<proteinExistence type="predicted"/>
<protein>
    <submittedName>
        <fullName evidence="1">MarR family winged helix-turn-helix transcriptional regulator</fullName>
    </submittedName>
</protein>
<organism evidence="1 2">
    <name type="scientific">Paenibacillus mesotrionivorans</name>
    <dbReference type="NCBI Taxonomy" id="3160968"/>
    <lineage>
        <taxon>Bacteria</taxon>
        <taxon>Bacillati</taxon>
        <taxon>Bacillota</taxon>
        <taxon>Bacilli</taxon>
        <taxon>Bacillales</taxon>
        <taxon>Paenibacillaceae</taxon>
        <taxon>Paenibacillus</taxon>
    </lineage>
</organism>
<reference evidence="1" key="1">
    <citation type="submission" date="2024-12" db="EMBL/GenBank/DDBJ databases">
        <authorList>
            <person name="Wu N."/>
        </authorList>
    </citation>
    <scope>NUCLEOTIDE SEQUENCE</scope>
    <source>
        <strain evidence="1">P15</strain>
    </source>
</reference>
<evidence type="ECO:0000313" key="2">
    <source>
        <dbReference type="Proteomes" id="UP001631969"/>
    </source>
</evidence>
<gene>
    <name evidence="1" type="ORF">ACI1P1_24560</name>
</gene>
<name>A0ACC7P3C3_9BACL</name>